<dbReference type="GO" id="GO:0008641">
    <property type="term" value="F:ubiquitin-like modifier activating enzyme activity"/>
    <property type="evidence" value="ECO:0007669"/>
    <property type="project" value="InterPro"/>
</dbReference>
<dbReference type="AlphaFoldDB" id="A0AAU7VJC0"/>
<gene>
    <name evidence="2" type="ORF">PRVXT_002160</name>
</gene>
<evidence type="ECO:0000259" key="1">
    <source>
        <dbReference type="Pfam" id="PF00899"/>
    </source>
</evidence>
<dbReference type="Pfam" id="PF00899">
    <property type="entry name" value="ThiF"/>
    <property type="match status" value="1"/>
</dbReference>
<protein>
    <submittedName>
        <fullName evidence="2">HesA/MoeB/ThiF family protein</fullName>
    </submittedName>
</protein>
<sequence>MKRYIKNMNMLSQKENDSLKRYKICVVGCGGLGGHIIEMLVRLGVGHVTVVDYDRFDETNLNRQLLSDVKSLGNLKSQAAKARAQLVNSDVKVVPINEKLSDDNGERILKGHDIVIDALDNIEARLTLQEVSKELQMPLIHGAIAGWYGQVTTILPGDDTLSKIYKTDQNSGVEKELGNPSFTPALVASIQVSEALKLLIARGELLRNKLLNINTLDQEYEVIELS</sequence>
<name>A0AAU7VJC0_9FIRM</name>
<dbReference type="SUPFAM" id="SSF69572">
    <property type="entry name" value="Activating enzymes of the ubiquitin-like proteins"/>
    <property type="match status" value="1"/>
</dbReference>
<dbReference type="PANTHER" id="PTHR10953:SF102">
    <property type="entry name" value="ADENYLYLTRANSFERASE AND SULFURTRANSFERASE MOCS3"/>
    <property type="match status" value="1"/>
</dbReference>
<evidence type="ECO:0000313" key="2">
    <source>
        <dbReference type="EMBL" id="XBX74134.1"/>
    </source>
</evidence>
<dbReference type="Gene3D" id="3.40.50.720">
    <property type="entry name" value="NAD(P)-binding Rossmann-like Domain"/>
    <property type="match status" value="1"/>
</dbReference>
<dbReference type="InterPro" id="IPR000594">
    <property type="entry name" value="ThiF_NAD_FAD-bd"/>
</dbReference>
<organism evidence="2">
    <name type="scientific">Proteinivorax tanatarense</name>
    <dbReference type="NCBI Taxonomy" id="1260629"/>
    <lineage>
        <taxon>Bacteria</taxon>
        <taxon>Bacillati</taxon>
        <taxon>Bacillota</taxon>
        <taxon>Clostridia</taxon>
        <taxon>Eubacteriales</taxon>
        <taxon>Proteinivoracaceae</taxon>
        <taxon>Proteinivorax</taxon>
    </lineage>
</organism>
<accession>A0AAU7VJC0</accession>
<dbReference type="GO" id="GO:0004792">
    <property type="term" value="F:thiosulfate-cyanide sulfurtransferase activity"/>
    <property type="evidence" value="ECO:0007669"/>
    <property type="project" value="TreeGrafter"/>
</dbReference>
<reference evidence="2" key="2">
    <citation type="submission" date="2024-06" db="EMBL/GenBank/DDBJ databases">
        <authorList>
            <person name="Petrova K.O."/>
            <person name="Toshchakov S.V."/>
            <person name="Boltjanskaja Y.V."/>
            <person name="Kevbrin V."/>
        </authorList>
    </citation>
    <scope>NUCLEOTIDE SEQUENCE</scope>
    <source>
        <strain evidence="2">Z-910T</strain>
    </source>
</reference>
<proteinExistence type="predicted"/>
<dbReference type="PANTHER" id="PTHR10953">
    <property type="entry name" value="UBIQUITIN-ACTIVATING ENZYME E1"/>
    <property type="match status" value="1"/>
</dbReference>
<dbReference type="CDD" id="cd00757">
    <property type="entry name" value="ThiF_MoeB_HesA_family"/>
    <property type="match status" value="1"/>
</dbReference>
<dbReference type="EMBL" id="CP158367">
    <property type="protein sequence ID" value="XBX74134.1"/>
    <property type="molecule type" value="Genomic_DNA"/>
</dbReference>
<reference evidence="2" key="1">
    <citation type="journal article" date="2013" name="Extremophiles">
        <title>Proteinivorax tanatarense gen. nov., sp. nov., an anaerobic, haloalkaliphilic, proteolytic bacterium isolated from a decaying algal bloom, and proposal of Proteinivoraceae fam. nov.</title>
        <authorList>
            <person name="Kevbrin V."/>
            <person name="Boltyanskaya Y."/>
            <person name="Zhilina T."/>
            <person name="Kolganova T."/>
            <person name="Lavrentjeva E."/>
            <person name="Kuznetsov B."/>
        </authorList>
    </citation>
    <scope>NUCLEOTIDE SEQUENCE</scope>
    <source>
        <strain evidence="2">Z-910T</strain>
    </source>
</reference>
<dbReference type="RefSeq" id="WP_350342892.1">
    <property type="nucleotide sequence ID" value="NZ_CP158367.1"/>
</dbReference>
<dbReference type="GO" id="GO:0005737">
    <property type="term" value="C:cytoplasm"/>
    <property type="evidence" value="ECO:0007669"/>
    <property type="project" value="TreeGrafter"/>
</dbReference>
<dbReference type="InterPro" id="IPR045886">
    <property type="entry name" value="ThiF/MoeB/HesA"/>
</dbReference>
<dbReference type="GO" id="GO:0016779">
    <property type="term" value="F:nucleotidyltransferase activity"/>
    <property type="evidence" value="ECO:0007669"/>
    <property type="project" value="TreeGrafter"/>
</dbReference>
<feature type="domain" description="THIF-type NAD/FAD binding fold" evidence="1">
    <location>
        <begin position="8"/>
        <end position="225"/>
    </location>
</feature>
<dbReference type="InterPro" id="IPR035985">
    <property type="entry name" value="Ubiquitin-activating_enz"/>
</dbReference>